<dbReference type="AlphaFoldDB" id="A0AAV4QJ87"/>
<name>A0AAV4QJ87_9ARAC</name>
<accession>A0AAV4QJ87</accession>
<protein>
    <submittedName>
        <fullName evidence="2">Uncharacterized protein</fullName>
    </submittedName>
</protein>
<evidence type="ECO:0000256" key="1">
    <source>
        <dbReference type="SAM" id="MobiDB-lite"/>
    </source>
</evidence>
<feature type="region of interest" description="Disordered" evidence="1">
    <location>
        <begin position="61"/>
        <end position="105"/>
    </location>
</feature>
<reference evidence="2 3" key="1">
    <citation type="submission" date="2021-06" db="EMBL/GenBank/DDBJ databases">
        <title>Caerostris darwini draft genome.</title>
        <authorList>
            <person name="Kono N."/>
            <person name="Arakawa K."/>
        </authorList>
    </citation>
    <scope>NUCLEOTIDE SEQUENCE [LARGE SCALE GENOMIC DNA]</scope>
</reference>
<feature type="compositionally biased region" description="Polar residues" evidence="1">
    <location>
        <begin position="76"/>
        <end position="87"/>
    </location>
</feature>
<sequence length="121" mass="13577">MVENASGVCRQQRSKSLPATYFRTISSGGLWQMASETSPQPVDLSSTDSPVQKTWWWRRLSSARKTDSTDRGRSLSLPNNASRQESSPESDESGHEQGGWRARFVNTLRGTVRRMGQLMTN</sequence>
<comment type="caution">
    <text evidence="2">The sequence shown here is derived from an EMBL/GenBank/DDBJ whole genome shotgun (WGS) entry which is preliminary data.</text>
</comment>
<evidence type="ECO:0000313" key="2">
    <source>
        <dbReference type="EMBL" id="GIY09495.1"/>
    </source>
</evidence>
<gene>
    <name evidence="2" type="ORF">CDAR_597921</name>
</gene>
<dbReference type="Proteomes" id="UP001054837">
    <property type="component" value="Unassembled WGS sequence"/>
</dbReference>
<keyword evidence="3" id="KW-1185">Reference proteome</keyword>
<evidence type="ECO:0000313" key="3">
    <source>
        <dbReference type="Proteomes" id="UP001054837"/>
    </source>
</evidence>
<dbReference type="EMBL" id="BPLQ01004647">
    <property type="protein sequence ID" value="GIY09495.1"/>
    <property type="molecule type" value="Genomic_DNA"/>
</dbReference>
<proteinExistence type="predicted"/>
<feature type="compositionally biased region" description="Basic and acidic residues" evidence="1">
    <location>
        <begin position="64"/>
        <end position="73"/>
    </location>
</feature>
<organism evidence="2 3">
    <name type="scientific">Caerostris darwini</name>
    <dbReference type="NCBI Taxonomy" id="1538125"/>
    <lineage>
        <taxon>Eukaryota</taxon>
        <taxon>Metazoa</taxon>
        <taxon>Ecdysozoa</taxon>
        <taxon>Arthropoda</taxon>
        <taxon>Chelicerata</taxon>
        <taxon>Arachnida</taxon>
        <taxon>Araneae</taxon>
        <taxon>Araneomorphae</taxon>
        <taxon>Entelegynae</taxon>
        <taxon>Araneoidea</taxon>
        <taxon>Araneidae</taxon>
        <taxon>Caerostris</taxon>
    </lineage>
</organism>